<gene>
    <name evidence="4" type="ORF">Scaly_0657300</name>
</gene>
<organism evidence="4">
    <name type="scientific">Sesamum calycinum</name>
    <dbReference type="NCBI Taxonomy" id="2727403"/>
    <lineage>
        <taxon>Eukaryota</taxon>
        <taxon>Viridiplantae</taxon>
        <taxon>Streptophyta</taxon>
        <taxon>Embryophyta</taxon>
        <taxon>Tracheophyta</taxon>
        <taxon>Spermatophyta</taxon>
        <taxon>Magnoliopsida</taxon>
        <taxon>eudicotyledons</taxon>
        <taxon>Gunneridae</taxon>
        <taxon>Pentapetalae</taxon>
        <taxon>asterids</taxon>
        <taxon>lamiids</taxon>
        <taxon>Lamiales</taxon>
        <taxon>Pedaliaceae</taxon>
        <taxon>Sesamum</taxon>
    </lineage>
</organism>
<sequence>MEGAVDLDQRRSPPEAVVVPMGQAGEASSSSSSGEVSVKFEKDSPGVTVASVDSNAATAAALSNGGSDSLGSVGATVSRVNTMPPKILSSEKLEPPLVLDRSKTERQRHNNLLPEEAAQIFDDRISVQQKLKLLNRIATVKDDGSVEFEIPGYVEPHTLGVGTESVYKEVDEEPLDETELQYVPPLQIVMLIVGTRGDVQPFVAIGKRLQVHHGGAGTTAAGLKAACPTTIIPFFGDQPFWGDRVHARGVGPPPIPVDEFSLQKLVDAIKFMLDPKVKESAVELAKAMENEDGVTGAVKAFLKHLPRKNREPDPIPEPTPSSLFSTVFNVVIGFGSTMEGEHLSHGSPNKAQDTAKSFPCLYCSRKFHSSQALGGHQNAHKKERSAARKNKRACDFALIPPHPPPPPLLFSPNYPIGVFSPWAYVNAHGASLCQFQGQQMVDRFGSSGAARFENLDLYRGKWSSHEVGEEYKNNSHGDCERHKDQKLDLSLHL</sequence>
<comment type="caution">
    <text evidence="4">The sequence shown here is derived from an EMBL/GenBank/DDBJ whole genome shotgun (WGS) entry which is preliminary data.</text>
</comment>
<evidence type="ECO:0000256" key="2">
    <source>
        <dbReference type="SAM" id="MobiDB-lite"/>
    </source>
</evidence>
<evidence type="ECO:0000256" key="1">
    <source>
        <dbReference type="PROSITE-ProRule" id="PRU00042"/>
    </source>
</evidence>
<protein>
    <submittedName>
        <fullName evidence="4">Sterol 3-beta-glucosyltransferase UGT80A2</fullName>
    </submittedName>
</protein>
<feature type="compositionally biased region" description="Low complexity" evidence="2">
    <location>
        <begin position="24"/>
        <end position="37"/>
    </location>
</feature>
<keyword evidence="1" id="KW-0863">Zinc-finger</keyword>
<name>A0AAW2RV00_9LAMI</name>
<dbReference type="PROSITE" id="PS00028">
    <property type="entry name" value="ZINC_FINGER_C2H2_1"/>
    <property type="match status" value="1"/>
</dbReference>
<dbReference type="GO" id="GO:0016906">
    <property type="term" value="F:sterol 3-beta-glucosyltransferase activity"/>
    <property type="evidence" value="ECO:0007669"/>
    <property type="project" value="UniProtKB-ARBA"/>
</dbReference>
<dbReference type="InterPro" id="IPR050426">
    <property type="entry name" value="Glycosyltransferase_28"/>
</dbReference>
<dbReference type="GO" id="GO:0008270">
    <property type="term" value="F:zinc ion binding"/>
    <property type="evidence" value="ECO:0007669"/>
    <property type="project" value="UniProtKB-KW"/>
</dbReference>
<dbReference type="AlphaFoldDB" id="A0AAW2RV00"/>
<dbReference type="PANTHER" id="PTHR48050:SF13">
    <property type="entry name" value="STEROL 3-BETA-GLUCOSYLTRANSFERASE UGT80A2"/>
    <property type="match status" value="1"/>
</dbReference>
<reference evidence="4" key="2">
    <citation type="journal article" date="2024" name="Plant">
        <title>Genomic evolution and insights into agronomic trait innovations of Sesamum species.</title>
        <authorList>
            <person name="Miao H."/>
            <person name="Wang L."/>
            <person name="Qu L."/>
            <person name="Liu H."/>
            <person name="Sun Y."/>
            <person name="Le M."/>
            <person name="Wang Q."/>
            <person name="Wei S."/>
            <person name="Zheng Y."/>
            <person name="Lin W."/>
            <person name="Duan Y."/>
            <person name="Cao H."/>
            <person name="Xiong S."/>
            <person name="Wang X."/>
            <person name="Wei L."/>
            <person name="Li C."/>
            <person name="Ma Q."/>
            <person name="Ju M."/>
            <person name="Zhao R."/>
            <person name="Li G."/>
            <person name="Mu C."/>
            <person name="Tian Q."/>
            <person name="Mei H."/>
            <person name="Zhang T."/>
            <person name="Gao T."/>
            <person name="Zhang H."/>
        </authorList>
    </citation>
    <scope>NUCLEOTIDE SEQUENCE</scope>
    <source>
        <strain evidence="4">KEN8</strain>
    </source>
</reference>
<proteinExistence type="predicted"/>
<dbReference type="InterPro" id="IPR036236">
    <property type="entry name" value="Znf_C2H2_sf"/>
</dbReference>
<dbReference type="InterPro" id="IPR010610">
    <property type="entry name" value="EryCIII-like_C"/>
</dbReference>
<feature type="domain" description="C2H2-type" evidence="3">
    <location>
        <begin position="358"/>
        <end position="385"/>
    </location>
</feature>
<dbReference type="PANTHER" id="PTHR48050">
    <property type="entry name" value="STEROL 3-BETA-GLUCOSYLTRANSFERASE"/>
    <property type="match status" value="1"/>
</dbReference>
<dbReference type="Gene3D" id="3.30.160.60">
    <property type="entry name" value="Classic Zinc Finger"/>
    <property type="match status" value="1"/>
</dbReference>
<dbReference type="Pfam" id="PF06722">
    <property type="entry name" value="EryCIII-like_C"/>
    <property type="match status" value="1"/>
</dbReference>
<dbReference type="SUPFAM" id="SSF57667">
    <property type="entry name" value="beta-beta-alpha zinc fingers"/>
    <property type="match status" value="1"/>
</dbReference>
<dbReference type="Gene3D" id="3.40.50.2000">
    <property type="entry name" value="Glycogen Phosphorylase B"/>
    <property type="match status" value="1"/>
</dbReference>
<accession>A0AAW2RV00</accession>
<reference evidence="4" key="1">
    <citation type="submission" date="2020-06" db="EMBL/GenBank/DDBJ databases">
        <authorList>
            <person name="Li T."/>
            <person name="Hu X."/>
            <person name="Zhang T."/>
            <person name="Song X."/>
            <person name="Zhang H."/>
            <person name="Dai N."/>
            <person name="Sheng W."/>
            <person name="Hou X."/>
            <person name="Wei L."/>
        </authorList>
    </citation>
    <scope>NUCLEOTIDE SEQUENCE</scope>
    <source>
        <strain evidence="4">KEN8</strain>
        <tissue evidence="4">Leaf</tissue>
    </source>
</reference>
<keyword evidence="1" id="KW-0479">Metal-binding</keyword>
<dbReference type="PROSITE" id="PS50157">
    <property type="entry name" value="ZINC_FINGER_C2H2_2"/>
    <property type="match status" value="1"/>
</dbReference>
<evidence type="ECO:0000259" key="3">
    <source>
        <dbReference type="PROSITE" id="PS50157"/>
    </source>
</evidence>
<feature type="region of interest" description="Disordered" evidence="2">
    <location>
        <begin position="1"/>
        <end position="45"/>
    </location>
</feature>
<dbReference type="InterPro" id="IPR013087">
    <property type="entry name" value="Znf_C2H2_type"/>
</dbReference>
<dbReference type="SUPFAM" id="SSF53756">
    <property type="entry name" value="UDP-Glycosyltransferase/glycogen phosphorylase"/>
    <property type="match status" value="1"/>
</dbReference>
<dbReference type="FunFam" id="3.40.50.2000:FF:000009">
    <property type="entry name" value="Sterol 3-beta-glucosyltransferase UGT80A2"/>
    <property type="match status" value="1"/>
</dbReference>
<evidence type="ECO:0000313" key="4">
    <source>
        <dbReference type="EMBL" id="KAL0383700.1"/>
    </source>
</evidence>
<dbReference type="EMBL" id="JACGWM010000003">
    <property type="protein sequence ID" value="KAL0383700.1"/>
    <property type="molecule type" value="Genomic_DNA"/>
</dbReference>
<keyword evidence="1" id="KW-0862">Zinc</keyword>